<dbReference type="PANTHER" id="PTHR24056:SF254">
    <property type="entry name" value="CYCLIN-DEPENDENT KINASE 2"/>
    <property type="match status" value="1"/>
</dbReference>
<accession>A0A0D2KHP0</accession>
<keyword evidence="12" id="KW-1185">Reference proteome</keyword>
<dbReference type="GeneID" id="25730007"/>
<evidence type="ECO:0000256" key="4">
    <source>
        <dbReference type="ARBA" id="ARBA00022741"/>
    </source>
</evidence>
<dbReference type="OrthoDB" id="1732493at2759"/>
<dbReference type="STRING" id="145388.A0A0D2KHP0"/>
<evidence type="ECO:0000313" key="12">
    <source>
        <dbReference type="Proteomes" id="UP000054498"/>
    </source>
</evidence>
<dbReference type="SUPFAM" id="SSF56112">
    <property type="entry name" value="Protein kinase-like (PK-like)"/>
    <property type="match status" value="1"/>
</dbReference>
<dbReference type="GO" id="GO:0000307">
    <property type="term" value="C:cyclin-dependent protein kinase holoenzyme complex"/>
    <property type="evidence" value="ECO:0007669"/>
    <property type="project" value="TreeGrafter"/>
</dbReference>
<dbReference type="EMBL" id="KK103562">
    <property type="protein sequence ID" value="KIY95338.1"/>
    <property type="molecule type" value="Genomic_DNA"/>
</dbReference>
<dbReference type="InterPro" id="IPR050108">
    <property type="entry name" value="CDK"/>
</dbReference>
<keyword evidence="2" id="KW-0723">Serine/threonine-protein kinase</keyword>
<dbReference type="InterPro" id="IPR011009">
    <property type="entry name" value="Kinase-like_dom_sf"/>
</dbReference>
<dbReference type="Proteomes" id="UP000054498">
    <property type="component" value="Unassembled WGS sequence"/>
</dbReference>
<evidence type="ECO:0000256" key="5">
    <source>
        <dbReference type="ARBA" id="ARBA00022777"/>
    </source>
</evidence>
<gene>
    <name evidence="11" type="ORF">MNEG_12626</name>
</gene>
<protein>
    <recommendedName>
        <fullName evidence="1">cyclin-dependent kinase</fullName>
        <ecNumber evidence="1">2.7.11.22</ecNumber>
    </recommendedName>
</protein>
<dbReference type="EC" id="2.7.11.22" evidence="1"/>
<organism evidence="11 12">
    <name type="scientific">Monoraphidium neglectum</name>
    <dbReference type="NCBI Taxonomy" id="145388"/>
    <lineage>
        <taxon>Eukaryota</taxon>
        <taxon>Viridiplantae</taxon>
        <taxon>Chlorophyta</taxon>
        <taxon>core chlorophytes</taxon>
        <taxon>Chlorophyceae</taxon>
        <taxon>CS clade</taxon>
        <taxon>Sphaeropleales</taxon>
        <taxon>Selenastraceae</taxon>
        <taxon>Monoraphidium</taxon>
    </lineage>
</organism>
<dbReference type="InterPro" id="IPR000719">
    <property type="entry name" value="Prot_kinase_dom"/>
</dbReference>
<dbReference type="KEGG" id="mng:MNEG_12626"/>
<name>A0A0D2KHP0_9CHLO</name>
<dbReference type="GO" id="GO:0005737">
    <property type="term" value="C:cytoplasm"/>
    <property type="evidence" value="ECO:0007669"/>
    <property type="project" value="TreeGrafter"/>
</dbReference>
<dbReference type="GO" id="GO:0005524">
    <property type="term" value="F:ATP binding"/>
    <property type="evidence" value="ECO:0007669"/>
    <property type="project" value="UniProtKB-UniRule"/>
</dbReference>
<dbReference type="AlphaFoldDB" id="A0A0D2KHP0"/>
<keyword evidence="3" id="KW-0808">Transferase</keyword>
<evidence type="ECO:0000256" key="2">
    <source>
        <dbReference type="ARBA" id="ARBA00022527"/>
    </source>
</evidence>
<dbReference type="GO" id="GO:0000082">
    <property type="term" value="P:G1/S transition of mitotic cell cycle"/>
    <property type="evidence" value="ECO:0007669"/>
    <property type="project" value="TreeGrafter"/>
</dbReference>
<feature type="binding site" evidence="9">
    <location>
        <position position="33"/>
    </location>
    <ligand>
        <name>ATP</name>
        <dbReference type="ChEBI" id="CHEBI:30616"/>
    </ligand>
</feature>
<evidence type="ECO:0000313" key="11">
    <source>
        <dbReference type="EMBL" id="KIY95338.1"/>
    </source>
</evidence>
<reference evidence="11 12" key="1">
    <citation type="journal article" date="2013" name="BMC Genomics">
        <title>Reconstruction of the lipid metabolism for the microalga Monoraphidium neglectum from its genome sequence reveals characteristics suitable for biofuel production.</title>
        <authorList>
            <person name="Bogen C."/>
            <person name="Al-Dilaimi A."/>
            <person name="Albersmeier A."/>
            <person name="Wichmann J."/>
            <person name="Grundmann M."/>
            <person name="Rupp O."/>
            <person name="Lauersen K.J."/>
            <person name="Blifernez-Klassen O."/>
            <person name="Kalinowski J."/>
            <person name="Goesmann A."/>
            <person name="Mussgnug J.H."/>
            <person name="Kruse O."/>
        </authorList>
    </citation>
    <scope>NUCLEOTIDE SEQUENCE [LARGE SCALE GENOMIC DNA]</scope>
    <source>
        <strain evidence="11 12">SAG 48.87</strain>
    </source>
</reference>
<dbReference type="RefSeq" id="XP_013894358.1">
    <property type="nucleotide sequence ID" value="XM_014038904.1"/>
</dbReference>
<sequence>MDQYEKLEKIGEGTYGKVYKARDKTSGKLVALKKTRLEVFEYLTTDLKRYMDRNGKGPAYPLTTQTVKVRASPTAGRTHAPLIPPPLACVLHPRTFCHA</sequence>
<dbReference type="InterPro" id="IPR017441">
    <property type="entry name" value="Protein_kinase_ATP_BS"/>
</dbReference>
<keyword evidence="6 9" id="KW-0067">ATP-binding</keyword>
<keyword evidence="5 11" id="KW-0418">Kinase</keyword>
<dbReference type="GO" id="GO:0005634">
    <property type="term" value="C:nucleus"/>
    <property type="evidence" value="ECO:0007669"/>
    <property type="project" value="TreeGrafter"/>
</dbReference>
<dbReference type="GO" id="GO:0010389">
    <property type="term" value="P:regulation of G2/M transition of mitotic cell cycle"/>
    <property type="evidence" value="ECO:0007669"/>
    <property type="project" value="TreeGrafter"/>
</dbReference>
<feature type="domain" description="Protein kinase" evidence="10">
    <location>
        <begin position="4"/>
        <end position="99"/>
    </location>
</feature>
<evidence type="ECO:0000256" key="6">
    <source>
        <dbReference type="ARBA" id="ARBA00022840"/>
    </source>
</evidence>
<dbReference type="PROSITE" id="PS00107">
    <property type="entry name" value="PROTEIN_KINASE_ATP"/>
    <property type="match status" value="1"/>
</dbReference>
<dbReference type="GO" id="GO:0030332">
    <property type="term" value="F:cyclin binding"/>
    <property type="evidence" value="ECO:0007669"/>
    <property type="project" value="TreeGrafter"/>
</dbReference>
<proteinExistence type="predicted"/>
<evidence type="ECO:0000256" key="9">
    <source>
        <dbReference type="PROSITE-ProRule" id="PRU10141"/>
    </source>
</evidence>
<dbReference type="GO" id="GO:0007165">
    <property type="term" value="P:signal transduction"/>
    <property type="evidence" value="ECO:0007669"/>
    <property type="project" value="TreeGrafter"/>
</dbReference>
<dbReference type="Gene3D" id="3.30.200.20">
    <property type="entry name" value="Phosphorylase Kinase, domain 1"/>
    <property type="match status" value="1"/>
</dbReference>
<evidence type="ECO:0000259" key="10">
    <source>
        <dbReference type="PROSITE" id="PS50011"/>
    </source>
</evidence>
<dbReference type="PANTHER" id="PTHR24056">
    <property type="entry name" value="CELL DIVISION PROTEIN KINASE"/>
    <property type="match status" value="1"/>
</dbReference>
<evidence type="ECO:0000256" key="3">
    <source>
        <dbReference type="ARBA" id="ARBA00022679"/>
    </source>
</evidence>
<dbReference type="GO" id="GO:0004693">
    <property type="term" value="F:cyclin-dependent protein serine/threonine kinase activity"/>
    <property type="evidence" value="ECO:0007669"/>
    <property type="project" value="UniProtKB-EC"/>
</dbReference>
<keyword evidence="4 9" id="KW-0547">Nucleotide-binding</keyword>
<evidence type="ECO:0000256" key="8">
    <source>
        <dbReference type="ARBA" id="ARBA00048367"/>
    </source>
</evidence>
<comment type="catalytic activity">
    <reaction evidence="8">
        <text>L-seryl-[protein] + ATP = O-phospho-L-seryl-[protein] + ADP + H(+)</text>
        <dbReference type="Rhea" id="RHEA:17989"/>
        <dbReference type="Rhea" id="RHEA-COMP:9863"/>
        <dbReference type="Rhea" id="RHEA-COMP:11604"/>
        <dbReference type="ChEBI" id="CHEBI:15378"/>
        <dbReference type="ChEBI" id="CHEBI:29999"/>
        <dbReference type="ChEBI" id="CHEBI:30616"/>
        <dbReference type="ChEBI" id="CHEBI:83421"/>
        <dbReference type="ChEBI" id="CHEBI:456216"/>
        <dbReference type="EC" id="2.7.11.22"/>
    </reaction>
</comment>
<evidence type="ECO:0000256" key="7">
    <source>
        <dbReference type="ARBA" id="ARBA00047811"/>
    </source>
</evidence>
<evidence type="ECO:0000256" key="1">
    <source>
        <dbReference type="ARBA" id="ARBA00012425"/>
    </source>
</evidence>
<dbReference type="GO" id="GO:0010468">
    <property type="term" value="P:regulation of gene expression"/>
    <property type="evidence" value="ECO:0007669"/>
    <property type="project" value="TreeGrafter"/>
</dbReference>
<comment type="catalytic activity">
    <reaction evidence="7">
        <text>L-threonyl-[protein] + ATP = O-phospho-L-threonyl-[protein] + ADP + H(+)</text>
        <dbReference type="Rhea" id="RHEA:46608"/>
        <dbReference type="Rhea" id="RHEA-COMP:11060"/>
        <dbReference type="Rhea" id="RHEA-COMP:11605"/>
        <dbReference type="ChEBI" id="CHEBI:15378"/>
        <dbReference type="ChEBI" id="CHEBI:30013"/>
        <dbReference type="ChEBI" id="CHEBI:30616"/>
        <dbReference type="ChEBI" id="CHEBI:61977"/>
        <dbReference type="ChEBI" id="CHEBI:456216"/>
        <dbReference type="EC" id="2.7.11.22"/>
    </reaction>
</comment>
<dbReference type="PROSITE" id="PS50011">
    <property type="entry name" value="PROTEIN_KINASE_DOM"/>
    <property type="match status" value="1"/>
</dbReference>